<gene>
    <name evidence="1" type="ORF">PHYPA_020403</name>
</gene>
<reference evidence="1 3" key="1">
    <citation type="journal article" date="2008" name="Science">
        <title>The Physcomitrella genome reveals evolutionary insights into the conquest of land by plants.</title>
        <authorList>
            <person name="Rensing S."/>
            <person name="Lang D."/>
            <person name="Zimmer A."/>
            <person name="Terry A."/>
            <person name="Salamov A."/>
            <person name="Shapiro H."/>
            <person name="Nishiyama T."/>
            <person name="Perroud P.-F."/>
            <person name="Lindquist E."/>
            <person name="Kamisugi Y."/>
            <person name="Tanahashi T."/>
            <person name="Sakakibara K."/>
            <person name="Fujita T."/>
            <person name="Oishi K."/>
            <person name="Shin-I T."/>
            <person name="Kuroki Y."/>
            <person name="Toyoda A."/>
            <person name="Suzuki Y."/>
            <person name="Hashimoto A."/>
            <person name="Yamaguchi K."/>
            <person name="Sugano A."/>
            <person name="Kohara Y."/>
            <person name="Fujiyama A."/>
            <person name="Anterola A."/>
            <person name="Aoki S."/>
            <person name="Ashton N."/>
            <person name="Barbazuk W.B."/>
            <person name="Barker E."/>
            <person name="Bennetzen J."/>
            <person name="Bezanilla M."/>
            <person name="Blankenship R."/>
            <person name="Cho S.H."/>
            <person name="Dutcher S."/>
            <person name="Estelle M."/>
            <person name="Fawcett J.A."/>
            <person name="Gundlach H."/>
            <person name="Hanada K."/>
            <person name="Heyl A."/>
            <person name="Hicks K.A."/>
            <person name="Hugh J."/>
            <person name="Lohr M."/>
            <person name="Mayer K."/>
            <person name="Melkozernov A."/>
            <person name="Murata T."/>
            <person name="Nelson D."/>
            <person name="Pils B."/>
            <person name="Prigge M."/>
            <person name="Reiss B."/>
            <person name="Renner T."/>
            <person name="Rombauts S."/>
            <person name="Rushton P."/>
            <person name="Sanderfoot A."/>
            <person name="Schween G."/>
            <person name="Shiu S.-H."/>
            <person name="Stueber K."/>
            <person name="Theodoulou F.L."/>
            <person name="Tu H."/>
            <person name="Van de Peer Y."/>
            <person name="Verrier P.J."/>
            <person name="Waters E."/>
            <person name="Wood A."/>
            <person name="Yang L."/>
            <person name="Cove D."/>
            <person name="Cuming A."/>
            <person name="Hasebe M."/>
            <person name="Lucas S."/>
            <person name="Mishler D.B."/>
            <person name="Reski R."/>
            <person name="Grigoriev I."/>
            <person name="Quatrano R.S."/>
            <person name="Boore J.L."/>
        </authorList>
    </citation>
    <scope>NUCLEOTIDE SEQUENCE [LARGE SCALE GENOMIC DNA]</scope>
    <source>
        <strain evidence="2 3">cv. Gransden 2004</strain>
    </source>
</reference>
<organism evidence="1">
    <name type="scientific">Physcomitrium patens</name>
    <name type="common">Spreading-leaved earth moss</name>
    <name type="synonym">Physcomitrella patens</name>
    <dbReference type="NCBI Taxonomy" id="3218"/>
    <lineage>
        <taxon>Eukaryota</taxon>
        <taxon>Viridiplantae</taxon>
        <taxon>Streptophyta</taxon>
        <taxon>Embryophyta</taxon>
        <taxon>Bryophyta</taxon>
        <taxon>Bryophytina</taxon>
        <taxon>Bryopsida</taxon>
        <taxon>Funariidae</taxon>
        <taxon>Funariales</taxon>
        <taxon>Funariaceae</taxon>
        <taxon>Physcomitrium</taxon>
    </lineage>
</organism>
<reference evidence="2" key="3">
    <citation type="submission" date="2020-12" db="UniProtKB">
        <authorList>
            <consortium name="EnsemblPlants"/>
        </authorList>
    </citation>
    <scope>IDENTIFICATION</scope>
</reference>
<dbReference type="AlphaFoldDB" id="A9SW29"/>
<evidence type="ECO:0000313" key="2">
    <source>
        <dbReference type="EnsemblPlants" id="PAC:32986162.CDS.1"/>
    </source>
</evidence>
<dbReference type="EnsemblPlants" id="Pp3c16_3060V3.1">
    <property type="protein sequence ID" value="PAC:32986162.CDS.1"/>
    <property type="gene ID" value="Pp3c16_3060"/>
</dbReference>
<dbReference type="InterPro" id="IPR012347">
    <property type="entry name" value="Ferritin-like"/>
</dbReference>
<dbReference type="PaxDb" id="3218-PP1S127_10V6.1"/>
<dbReference type="HOGENOM" id="CLU_2296438_0_0_1"/>
<dbReference type="EMBL" id="ABEU02000016">
    <property type="protein sequence ID" value="PNR37295.1"/>
    <property type="molecule type" value="Genomic_DNA"/>
</dbReference>
<evidence type="ECO:0000313" key="1">
    <source>
        <dbReference type="EMBL" id="PNR37295.1"/>
    </source>
</evidence>
<evidence type="ECO:0000313" key="3">
    <source>
        <dbReference type="Proteomes" id="UP000006727"/>
    </source>
</evidence>
<proteinExistence type="predicted"/>
<reference evidence="1 3" key="2">
    <citation type="journal article" date="2018" name="Plant J.">
        <title>The Physcomitrella patens chromosome-scale assembly reveals moss genome structure and evolution.</title>
        <authorList>
            <person name="Lang D."/>
            <person name="Ullrich K.K."/>
            <person name="Murat F."/>
            <person name="Fuchs J."/>
            <person name="Jenkins J."/>
            <person name="Haas F.B."/>
            <person name="Piednoel M."/>
            <person name="Gundlach H."/>
            <person name="Van Bel M."/>
            <person name="Meyberg R."/>
            <person name="Vives C."/>
            <person name="Morata J."/>
            <person name="Symeonidi A."/>
            <person name="Hiss M."/>
            <person name="Muchero W."/>
            <person name="Kamisugi Y."/>
            <person name="Saleh O."/>
            <person name="Blanc G."/>
            <person name="Decker E.L."/>
            <person name="van Gessel N."/>
            <person name="Grimwood J."/>
            <person name="Hayes R.D."/>
            <person name="Graham S.W."/>
            <person name="Gunter L.E."/>
            <person name="McDaniel S.F."/>
            <person name="Hoernstein S.N.W."/>
            <person name="Larsson A."/>
            <person name="Li F.W."/>
            <person name="Perroud P.F."/>
            <person name="Phillips J."/>
            <person name="Ranjan P."/>
            <person name="Rokshar D.S."/>
            <person name="Rothfels C.J."/>
            <person name="Schneider L."/>
            <person name="Shu S."/>
            <person name="Stevenson D.W."/>
            <person name="Thummler F."/>
            <person name="Tillich M."/>
            <person name="Villarreal Aguilar J.C."/>
            <person name="Widiez T."/>
            <person name="Wong G.K."/>
            <person name="Wymore A."/>
            <person name="Zhang Y."/>
            <person name="Zimmer A.D."/>
            <person name="Quatrano R.S."/>
            <person name="Mayer K.F.X."/>
            <person name="Goodstein D."/>
            <person name="Casacuberta J.M."/>
            <person name="Vandepoele K."/>
            <person name="Reski R."/>
            <person name="Cuming A.C."/>
            <person name="Tuskan G.A."/>
            <person name="Maumus F."/>
            <person name="Salse J."/>
            <person name="Schmutz J."/>
            <person name="Rensing S.A."/>
        </authorList>
    </citation>
    <scope>NUCLEOTIDE SEQUENCE [LARGE SCALE GENOMIC DNA]</scope>
    <source>
        <strain evidence="2 3">cv. Gransden 2004</strain>
    </source>
</reference>
<protein>
    <submittedName>
        <fullName evidence="1 2">Uncharacterized protein</fullName>
    </submittedName>
</protein>
<sequence length="101" mass="11237">MSAQLQHIGCYYSGREDWCNGEFSATCKDVVLRHGGQVLGVRASTNEVVMQTVNEVVFKSFSEVQDQLLKVTTLPQFESLACQRFASSCEAAINDHINEPH</sequence>
<keyword evidence="3" id="KW-1185">Reference proteome</keyword>
<dbReference type="Gene3D" id="1.20.1260.10">
    <property type="match status" value="1"/>
</dbReference>
<dbReference type="Gramene" id="Pp3c16_3060V3.1">
    <property type="protein sequence ID" value="PAC:32986162.CDS.1"/>
    <property type="gene ID" value="Pp3c16_3060"/>
</dbReference>
<accession>A9SW29</accession>
<dbReference type="InParanoid" id="A9SW29"/>
<dbReference type="Proteomes" id="UP000006727">
    <property type="component" value="Chromosome 16"/>
</dbReference>
<name>A9SW29_PHYPA</name>